<protein>
    <submittedName>
        <fullName evidence="1">Uncharacterized protein</fullName>
    </submittedName>
</protein>
<dbReference type="AlphaFoldDB" id="A0AAN0REB1"/>
<reference evidence="2" key="1">
    <citation type="submission" date="2012-06" db="EMBL/GenBank/DDBJ databases">
        <title>Genome analysis of multiple Granulibacter bethesdensis isolates demonstrates substantial genome diversity.</title>
        <authorList>
            <person name="Greenberg D.E."/>
            <person name="Porcella S.F."/>
            <person name="Zarember K."/>
            <person name="Zelazny A.M."/>
            <person name="Bruno D."/>
            <person name="Martens C."/>
            <person name="Barbian K.D."/>
            <person name="Jaske E."/>
            <person name="Holland S.M."/>
        </authorList>
    </citation>
    <scope>NUCLEOTIDE SEQUENCE [LARGE SCALE GENOMIC DNA]</scope>
    <source>
        <strain evidence="2">CGDNIH3</strain>
    </source>
</reference>
<accession>A0AAN0REB1</accession>
<gene>
    <name evidence="1" type="ORF">GbCGDNIH3_7026</name>
</gene>
<evidence type="ECO:0000313" key="1">
    <source>
        <dbReference type="EMBL" id="AHJ63288.1"/>
    </source>
</evidence>
<dbReference type="KEGG" id="gbc:GbCGDNIH3_7026"/>
<organism evidence="1 2">
    <name type="scientific">Granulibacter bethesdensis</name>
    <dbReference type="NCBI Taxonomy" id="364410"/>
    <lineage>
        <taxon>Bacteria</taxon>
        <taxon>Pseudomonadati</taxon>
        <taxon>Pseudomonadota</taxon>
        <taxon>Alphaproteobacteria</taxon>
        <taxon>Acetobacterales</taxon>
        <taxon>Acetobacteraceae</taxon>
        <taxon>Granulibacter</taxon>
    </lineage>
</organism>
<name>A0AAN0REB1_9PROT</name>
<dbReference type="Proteomes" id="UP000019438">
    <property type="component" value="Chromosome"/>
</dbReference>
<evidence type="ECO:0000313" key="2">
    <source>
        <dbReference type="Proteomes" id="UP000019438"/>
    </source>
</evidence>
<dbReference type="EMBL" id="CP003181">
    <property type="protein sequence ID" value="AHJ63288.1"/>
    <property type="molecule type" value="Genomic_DNA"/>
</dbReference>
<proteinExistence type="predicted"/>
<sequence length="50" mass="5974">MICCPWKRKRNFSTNASNYGWSGWPQSFFHNVSRIKGRPISQWLFFCSIC</sequence>